<dbReference type="EC" id="3.1.3.18" evidence="4"/>
<dbReference type="PANTHER" id="PTHR43434">
    <property type="entry name" value="PHOSPHOGLYCOLATE PHOSPHATASE"/>
    <property type="match status" value="1"/>
</dbReference>
<dbReference type="Pfam" id="PF00702">
    <property type="entry name" value="Hydrolase"/>
    <property type="match status" value="1"/>
</dbReference>
<dbReference type="NCBIfam" id="TIGR01549">
    <property type="entry name" value="HAD-SF-IA-v1"/>
    <property type="match status" value="1"/>
</dbReference>
<evidence type="ECO:0000256" key="2">
    <source>
        <dbReference type="ARBA" id="ARBA00004818"/>
    </source>
</evidence>
<evidence type="ECO:0000256" key="4">
    <source>
        <dbReference type="ARBA" id="ARBA00013078"/>
    </source>
</evidence>
<dbReference type="RefSeq" id="WP_147905100.1">
    <property type="nucleotide sequence ID" value="NZ_BAAAGC010000015.1"/>
</dbReference>
<dbReference type="GO" id="GO:0006281">
    <property type="term" value="P:DNA repair"/>
    <property type="evidence" value="ECO:0007669"/>
    <property type="project" value="TreeGrafter"/>
</dbReference>
<dbReference type="InterPro" id="IPR006439">
    <property type="entry name" value="HAD-SF_hydro_IA"/>
</dbReference>
<dbReference type="SFLD" id="SFLDS00003">
    <property type="entry name" value="Haloacid_Dehalogenase"/>
    <property type="match status" value="1"/>
</dbReference>
<organism evidence="5 6">
    <name type="scientific">Rheinheimera tangshanensis</name>
    <dbReference type="NCBI Taxonomy" id="400153"/>
    <lineage>
        <taxon>Bacteria</taxon>
        <taxon>Pseudomonadati</taxon>
        <taxon>Pseudomonadota</taxon>
        <taxon>Gammaproteobacteria</taxon>
        <taxon>Chromatiales</taxon>
        <taxon>Chromatiaceae</taxon>
        <taxon>Rheinheimera</taxon>
    </lineage>
</organism>
<accession>A0A5C8LQT5</accession>
<dbReference type="SFLD" id="SFLDG01129">
    <property type="entry name" value="C1.5:_HAD__Beta-PGM__Phosphata"/>
    <property type="match status" value="1"/>
</dbReference>
<name>A0A5C8LQT5_9GAMM</name>
<evidence type="ECO:0000313" key="5">
    <source>
        <dbReference type="EMBL" id="TXK78977.1"/>
    </source>
</evidence>
<proteinExistence type="inferred from homology"/>
<dbReference type="Proteomes" id="UP000321814">
    <property type="component" value="Unassembled WGS sequence"/>
</dbReference>
<comment type="similarity">
    <text evidence="3">Belongs to the HAD-like hydrolase superfamily. CbbY/CbbZ/Gph/YieH family.</text>
</comment>
<dbReference type="Gene3D" id="3.40.50.1000">
    <property type="entry name" value="HAD superfamily/HAD-like"/>
    <property type="match status" value="1"/>
</dbReference>
<dbReference type="NCBIfam" id="TIGR01509">
    <property type="entry name" value="HAD-SF-IA-v3"/>
    <property type="match status" value="1"/>
</dbReference>
<dbReference type="SUPFAM" id="SSF56784">
    <property type="entry name" value="HAD-like"/>
    <property type="match status" value="1"/>
</dbReference>
<dbReference type="InterPro" id="IPR050155">
    <property type="entry name" value="HAD-like_hydrolase_sf"/>
</dbReference>
<comment type="catalytic activity">
    <reaction evidence="1">
        <text>2-phosphoglycolate + H2O = glycolate + phosphate</text>
        <dbReference type="Rhea" id="RHEA:14369"/>
        <dbReference type="ChEBI" id="CHEBI:15377"/>
        <dbReference type="ChEBI" id="CHEBI:29805"/>
        <dbReference type="ChEBI" id="CHEBI:43474"/>
        <dbReference type="ChEBI" id="CHEBI:58033"/>
        <dbReference type="EC" id="3.1.3.18"/>
    </reaction>
</comment>
<dbReference type="PANTHER" id="PTHR43434:SF1">
    <property type="entry name" value="PHOSPHOGLYCOLATE PHOSPHATASE"/>
    <property type="match status" value="1"/>
</dbReference>
<evidence type="ECO:0000256" key="3">
    <source>
        <dbReference type="ARBA" id="ARBA00006171"/>
    </source>
</evidence>
<comment type="caution">
    <text evidence="5">The sequence shown here is derived from an EMBL/GenBank/DDBJ whole genome shotgun (WGS) entry which is preliminary data.</text>
</comment>
<keyword evidence="6" id="KW-1185">Reference proteome</keyword>
<reference evidence="5 6" key="1">
    <citation type="submission" date="2019-08" db="EMBL/GenBank/DDBJ databases">
        <title>Draft genome analysis of Rheinheimera tangshanensis isolated from the roots of fresh rice plants (Oryza sativa).</title>
        <authorList>
            <person name="Yu Q."/>
            <person name="Qi Y."/>
            <person name="Zhang H."/>
            <person name="Pu J."/>
        </authorList>
    </citation>
    <scope>NUCLEOTIDE SEQUENCE [LARGE SCALE GENOMIC DNA]</scope>
    <source>
        <strain evidence="5 6">JA3-B52</strain>
    </source>
</reference>
<gene>
    <name evidence="5" type="ORF">FU839_15575</name>
</gene>
<dbReference type="OrthoDB" id="9776368at2"/>
<dbReference type="InterPro" id="IPR023214">
    <property type="entry name" value="HAD_sf"/>
</dbReference>
<sequence>MAEFLQQIKAVVFDLDGTLVDSQLDFTELRRRLGWPEHTLILEHLATLSCAIEKQQAAQIIVDFELEGARNASWMPNADLLLKQLKHRQIPMAILTRNMRQATELCMQALDIPIELVLTRDDAPAKPQPEGLWLIAERLGVMPDEILYVGDYLFDIQTARNAGSYCCLYRYGDNHIYAEQADLVVDDLLELLVHLQN</sequence>
<protein>
    <recommendedName>
        <fullName evidence="4">phosphoglycolate phosphatase</fullName>
        <ecNumber evidence="4">3.1.3.18</ecNumber>
    </recommendedName>
</protein>
<evidence type="ECO:0000256" key="1">
    <source>
        <dbReference type="ARBA" id="ARBA00000830"/>
    </source>
</evidence>
<evidence type="ECO:0000313" key="6">
    <source>
        <dbReference type="Proteomes" id="UP000321814"/>
    </source>
</evidence>
<dbReference type="Gene3D" id="1.10.260.80">
    <property type="match status" value="1"/>
</dbReference>
<keyword evidence="5" id="KW-0378">Hydrolase</keyword>
<dbReference type="EMBL" id="VRLR01000012">
    <property type="protein sequence ID" value="TXK78977.1"/>
    <property type="molecule type" value="Genomic_DNA"/>
</dbReference>
<dbReference type="PRINTS" id="PR00413">
    <property type="entry name" value="HADHALOGNASE"/>
</dbReference>
<dbReference type="AlphaFoldDB" id="A0A5C8LQT5"/>
<dbReference type="GO" id="GO:0008967">
    <property type="term" value="F:phosphoglycolate phosphatase activity"/>
    <property type="evidence" value="ECO:0007669"/>
    <property type="project" value="UniProtKB-EC"/>
</dbReference>
<comment type="pathway">
    <text evidence="2">Organic acid metabolism; glycolate biosynthesis; glycolate from 2-phosphoglycolate: step 1/1.</text>
</comment>
<dbReference type="InterPro" id="IPR036412">
    <property type="entry name" value="HAD-like_sf"/>
</dbReference>